<keyword evidence="9" id="KW-0325">Glycoprotein</keyword>
<feature type="domain" description="Gnk2-homologous" evidence="15">
    <location>
        <begin position="35"/>
        <end position="140"/>
    </location>
</feature>
<dbReference type="GO" id="GO:0004674">
    <property type="term" value="F:protein serine/threonine kinase activity"/>
    <property type="evidence" value="ECO:0007669"/>
    <property type="project" value="UniProtKB-KW"/>
</dbReference>
<dbReference type="SUPFAM" id="SSF56112">
    <property type="entry name" value="Protein kinase-like (PK-like)"/>
    <property type="match status" value="1"/>
</dbReference>
<dbReference type="Gene3D" id="1.10.510.10">
    <property type="entry name" value="Transferase(Phosphotransferase) domain 1"/>
    <property type="match status" value="1"/>
</dbReference>
<evidence type="ECO:0000256" key="8">
    <source>
        <dbReference type="ARBA" id="ARBA00023170"/>
    </source>
</evidence>
<keyword evidence="3 13" id="KW-0732">Signal</keyword>
<evidence type="ECO:0000256" key="3">
    <source>
        <dbReference type="ARBA" id="ARBA00022729"/>
    </source>
</evidence>
<keyword evidence="2" id="KW-0808">Transferase</keyword>
<organism evidence="16 17">
    <name type="scientific">Acacia crassicarpa</name>
    <name type="common">northern wattle</name>
    <dbReference type="NCBI Taxonomy" id="499986"/>
    <lineage>
        <taxon>Eukaryota</taxon>
        <taxon>Viridiplantae</taxon>
        <taxon>Streptophyta</taxon>
        <taxon>Embryophyta</taxon>
        <taxon>Tracheophyta</taxon>
        <taxon>Spermatophyta</taxon>
        <taxon>Magnoliopsida</taxon>
        <taxon>eudicotyledons</taxon>
        <taxon>Gunneridae</taxon>
        <taxon>Pentapetalae</taxon>
        <taxon>rosids</taxon>
        <taxon>fabids</taxon>
        <taxon>Fabales</taxon>
        <taxon>Fabaceae</taxon>
        <taxon>Caesalpinioideae</taxon>
        <taxon>mimosoid clade</taxon>
        <taxon>Acacieae</taxon>
        <taxon>Acacia</taxon>
    </lineage>
</organism>
<evidence type="ECO:0000256" key="10">
    <source>
        <dbReference type="PROSITE-ProRule" id="PRU10141"/>
    </source>
</evidence>
<gene>
    <name evidence="16" type="ORF">QN277_016013</name>
</gene>
<dbReference type="PROSITE" id="PS00108">
    <property type="entry name" value="PROTEIN_KINASE_ST"/>
    <property type="match status" value="1"/>
</dbReference>
<keyword evidence="8" id="KW-0675">Receptor</keyword>
<evidence type="ECO:0000256" key="5">
    <source>
        <dbReference type="ARBA" id="ARBA00022741"/>
    </source>
</evidence>
<dbReference type="Gene3D" id="3.30.430.20">
    <property type="entry name" value="Gnk2 domain, C-X8-C-X2-C motif"/>
    <property type="match status" value="2"/>
</dbReference>
<evidence type="ECO:0000256" key="12">
    <source>
        <dbReference type="SAM" id="Phobius"/>
    </source>
</evidence>
<comment type="caution">
    <text evidence="16">The sequence shown here is derived from an EMBL/GenBank/DDBJ whole genome shotgun (WGS) entry which is preliminary data.</text>
</comment>
<evidence type="ECO:0000256" key="4">
    <source>
        <dbReference type="ARBA" id="ARBA00022737"/>
    </source>
</evidence>
<name>A0AAE1MRR8_9FABA</name>
<keyword evidence="17" id="KW-1185">Reference proteome</keyword>
<proteinExistence type="predicted"/>
<dbReference type="FunFam" id="3.30.200.20:FF:000177">
    <property type="entry name" value="Cysteine-rich receptor-like protein kinase 2"/>
    <property type="match status" value="1"/>
</dbReference>
<dbReference type="GO" id="GO:0005524">
    <property type="term" value="F:ATP binding"/>
    <property type="evidence" value="ECO:0007669"/>
    <property type="project" value="UniProtKB-UniRule"/>
</dbReference>
<dbReference type="InterPro" id="IPR052059">
    <property type="entry name" value="CR_Ser/Thr_kinase"/>
</dbReference>
<evidence type="ECO:0000259" key="15">
    <source>
        <dbReference type="PROSITE" id="PS51473"/>
    </source>
</evidence>
<keyword evidence="5 10" id="KW-0547">Nucleotide-binding</keyword>
<feature type="compositionally biased region" description="Low complexity" evidence="11">
    <location>
        <begin position="634"/>
        <end position="652"/>
    </location>
</feature>
<dbReference type="EMBL" id="JAWXYG010000003">
    <property type="protein sequence ID" value="KAK4278122.1"/>
    <property type="molecule type" value="Genomic_DNA"/>
</dbReference>
<dbReference type="Pfam" id="PF00069">
    <property type="entry name" value="Pkinase"/>
    <property type="match status" value="1"/>
</dbReference>
<feature type="binding site" evidence="10">
    <location>
        <position position="362"/>
    </location>
    <ligand>
        <name>ATP</name>
        <dbReference type="ChEBI" id="CHEBI:30616"/>
    </ligand>
</feature>
<keyword evidence="4" id="KW-0677">Repeat</keyword>
<evidence type="ECO:0000259" key="14">
    <source>
        <dbReference type="PROSITE" id="PS50011"/>
    </source>
</evidence>
<dbReference type="PROSITE" id="PS50011">
    <property type="entry name" value="PROTEIN_KINASE_DOM"/>
    <property type="match status" value="1"/>
</dbReference>
<dbReference type="PROSITE" id="PS51473">
    <property type="entry name" value="GNK2"/>
    <property type="match status" value="2"/>
</dbReference>
<evidence type="ECO:0008006" key="18">
    <source>
        <dbReference type="Google" id="ProtNLM"/>
    </source>
</evidence>
<feature type="transmembrane region" description="Helical" evidence="12">
    <location>
        <begin position="274"/>
        <end position="296"/>
    </location>
</feature>
<dbReference type="CDD" id="cd23509">
    <property type="entry name" value="Gnk2-like"/>
    <property type="match status" value="2"/>
</dbReference>
<keyword evidence="7 10" id="KW-0067">ATP-binding</keyword>
<sequence length="652" mass="72808">MKLNLQQNPLFFTFLWSFIIWSWWTLDGVVSDPQLNRVKLGCSSYNVSNVNIFNENLNVTMRSLREQVSNQSKHFGTAMGVKGNNPAYGVFQCRNYLSIEDCLACFDFARVRIYDNCSIAATGARVVYEGCFLRYESGFFFDQSVDAGNHIKCGDGVAKNSTELASTAQEVLQNLVEATPRIPGFFAATITPVPNSNASNIYAIAQCLETVTQSGCQDCLESRLRNFQICIPNSNAQIFYAGCYMRYSTSAFFAQNQTTDIKHILKQGDSSKKAIIGGVVGGASFILILLALLALYRRSLSKRVHRADILGATELKGPVNYRYNDLKSATKNFSKENKLGEGGFGDVYKGTLKNGEVIAIKKLALEQSKKMEEDFESEVKLISNVHHRNLVRLLGCCSKGRERFLVYEYMKNNNVGQFLFGENKGSLNWKQRHGIILGTARGLAYLHEGFHICIIHRDIKPSNILLDDDFQPKIADFGLARLLPGDQSHLTTGFAGTMGYTAPEYVMHGQLSEKVDAYCFGVVVLEIISGQKSGEQKVDDEGEFLLQRAWKLYDRGMHIEFVDKTLDPNEYDAEELKKIIEIGLLLTQSSPAARPTMFEVVDMLESKGGLTDQKRPTIPVYVDPNLRPRRDDQSNSSSLSNAYLSTSIPSGR</sequence>
<keyword evidence="1" id="KW-0723">Serine/threonine-protein kinase</keyword>
<evidence type="ECO:0000256" key="2">
    <source>
        <dbReference type="ARBA" id="ARBA00022679"/>
    </source>
</evidence>
<dbReference type="PANTHER" id="PTHR47973">
    <property type="entry name" value="CYSTEINE-RICH RECEPTOR-LIKE PROTEIN KINASE 3"/>
    <property type="match status" value="1"/>
</dbReference>
<dbReference type="CDD" id="cd14066">
    <property type="entry name" value="STKc_IRAK"/>
    <property type="match status" value="1"/>
</dbReference>
<evidence type="ECO:0000256" key="7">
    <source>
        <dbReference type="ARBA" id="ARBA00022840"/>
    </source>
</evidence>
<dbReference type="InterPro" id="IPR002902">
    <property type="entry name" value="GNK2"/>
</dbReference>
<dbReference type="AlphaFoldDB" id="A0AAE1MRR8"/>
<evidence type="ECO:0000313" key="17">
    <source>
        <dbReference type="Proteomes" id="UP001293593"/>
    </source>
</evidence>
<dbReference type="InterPro" id="IPR000719">
    <property type="entry name" value="Prot_kinase_dom"/>
</dbReference>
<dbReference type="InterPro" id="IPR008271">
    <property type="entry name" value="Ser/Thr_kinase_AS"/>
</dbReference>
<dbReference type="InterPro" id="IPR038408">
    <property type="entry name" value="GNK2_sf"/>
</dbReference>
<dbReference type="PROSITE" id="PS00107">
    <property type="entry name" value="PROTEIN_KINASE_ATP"/>
    <property type="match status" value="1"/>
</dbReference>
<dbReference type="SMART" id="SM00220">
    <property type="entry name" value="S_TKc"/>
    <property type="match status" value="1"/>
</dbReference>
<keyword evidence="12" id="KW-0472">Membrane</keyword>
<reference evidence="16" key="1">
    <citation type="submission" date="2023-10" db="EMBL/GenBank/DDBJ databases">
        <title>Chromosome-level genome of the transformable northern wattle, Acacia crassicarpa.</title>
        <authorList>
            <person name="Massaro I."/>
            <person name="Sinha N.R."/>
            <person name="Poethig S."/>
            <person name="Leichty A.R."/>
        </authorList>
    </citation>
    <scope>NUCLEOTIDE SEQUENCE</scope>
    <source>
        <strain evidence="16">Acra3RX</strain>
        <tissue evidence="16">Leaf</tissue>
    </source>
</reference>
<evidence type="ECO:0000313" key="16">
    <source>
        <dbReference type="EMBL" id="KAK4278122.1"/>
    </source>
</evidence>
<dbReference type="Gene3D" id="3.30.200.20">
    <property type="entry name" value="Phosphorylase Kinase, domain 1"/>
    <property type="match status" value="1"/>
</dbReference>
<protein>
    <recommendedName>
        <fullName evidence="18">Cysteine-rich receptor-like protein kinase 2</fullName>
    </recommendedName>
</protein>
<feature type="chain" id="PRO_5041914106" description="Cysteine-rich receptor-like protein kinase 2" evidence="13">
    <location>
        <begin position="32"/>
        <end position="652"/>
    </location>
</feature>
<feature type="region of interest" description="Disordered" evidence="11">
    <location>
        <begin position="610"/>
        <end position="652"/>
    </location>
</feature>
<keyword evidence="6" id="KW-0418">Kinase</keyword>
<accession>A0AAE1MRR8</accession>
<evidence type="ECO:0000256" key="6">
    <source>
        <dbReference type="ARBA" id="ARBA00022777"/>
    </source>
</evidence>
<keyword evidence="12" id="KW-1133">Transmembrane helix</keyword>
<dbReference type="InterPro" id="IPR011009">
    <property type="entry name" value="Kinase-like_dom_sf"/>
</dbReference>
<evidence type="ECO:0000256" key="1">
    <source>
        <dbReference type="ARBA" id="ARBA00022527"/>
    </source>
</evidence>
<evidence type="ECO:0000256" key="11">
    <source>
        <dbReference type="SAM" id="MobiDB-lite"/>
    </source>
</evidence>
<dbReference type="InterPro" id="IPR017441">
    <property type="entry name" value="Protein_kinase_ATP_BS"/>
</dbReference>
<feature type="signal peptide" evidence="13">
    <location>
        <begin position="1"/>
        <end position="31"/>
    </location>
</feature>
<dbReference type="Proteomes" id="UP001293593">
    <property type="component" value="Unassembled WGS sequence"/>
</dbReference>
<keyword evidence="12" id="KW-0812">Transmembrane</keyword>
<dbReference type="Pfam" id="PF01657">
    <property type="entry name" value="Stress-antifung"/>
    <property type="match status" value="2"/>
</dbReference>
<evidence type="ECO:0000256" key="13">
    <source>
        <dbReference type="SAM" id="SignalP"/>
    </source>
</evidence>
<evidence type="ECO:0000256" key="9">
    <source>
        <dbReference type="ARBA" id="ARBA00023180"/>
    </source>
</evidence>
<feature type="domain" description="Gnk2-homologous" evidence="15">
    <location>
        <begin position="146"/>
        <end position="252"/>
    </location>
</feature>
<dbReference type="FunFam" id="1.10.510.10:FF:000336">
    <property type="entry name" value="Cysteine-rich receptor-like protein kinase 2"/>
    <property type="match status" value="1"/>
</dbReference>
<feature type="domain" description="Protein kinase" evidence="14">
    <location>
        <begin position="333"/>
        <end position="618"/>
    </location>
</feature>